<dbReference type="SUPFAM" id="SSF55729">
    <property type="entry name" value="Acyl-CoA N-acyltransferases (Nat)"/>
    <property type="match status" value="1"/>
</dbReference>
<sequence length="309" mass="33457">MVGYGTQMMNHLKDYHVQHGIYHFLTYADSFATGYFRKQGFSKEIRLSRQSYQGYIKEYEGATLMGCELYPNIVYTEFSEIVAKQKDLVSLLIERRRSALSRTNPGLPNSAFRNGPLSPNLIPGLLEAGWSYDSNSLINGLDLEAKIGESDTMPSSLATPTSVAAITSPSVLSSMVATASGHSGLLNSPFTALGPHTVEHCSQSQVLGVNTSLSGSGTSDSAPCEIKNELTLLVSGRNLRLRSSVASLSATGTCTQNTTGESASCMLQTTPIRPVRPRRQSSTATTSKPKLIPNTFYLCNFDFSLPSLF</sequence>
<accession>A0A448XFE9</accession>
<dbReference type="GO" id="GO:0045944">
    <property type="term" value="P:positive regulation of transcription by RNA polymerase II"/>
    <property type="evidence" value="ECO:0007669"/>
    <property type="project" value="TreeGrafter"/>
</dbReference>
<dbReference type="PANTHER" id="PTHR45750">
    <property type="entry name" value="GH11602P"/>
    <property type="match status" value="1"/>
</dbReference>
<dbReference type="Proteomes" id="UP000784294">
    <property type="component" value="Unassembled WGS sequence"/>
</dbReference>
<dbReference type="Gene3D" id="3.40.630.30">
    <property type="match status" value="1"/>
</dbReference>
<evidence type="ECO:0000313" key="2">
    <source>
        <dbReference type="Proteomes" id="UP000784294"/>
    </source>
</evidence>
<keyword evidence="2" id="KW-1185">Reference proteome</keyword>
<dbReference type="OrthoDB" id="1937912at2759"/>
<organism evidence="1 2">
    <name type="scientific">Protopolystoma xenopodis</name>
    <dbReference type="NCBI Taxonomy" id="117903"/>
    <lineage>
        <taxon>Eukaryota</taxon>
        <taxon>Metazoa</taxon>
        <taxon>Spiralia</taxon>
        <taxon>Lophotrochozoa</taxon>
        <taxon>Platyhelminthes</taxon>
        <taxon>Monogenea</taxon>
        <taxon>Polyopisthocotylea</taxon>
        <taxon>Polystomatidea</taxon>
        <taxon>Polystomatidae</taxon>
        <taxon>Protopolystoma</taxon>
    </lineage>
</organism>
<dbReference type="PANTHER" id="PTHR45750:SF3">
    <property type="entry name" value="HISTONE ACETYLTRANSFERASE"/>
    <property type="match status" value="1"/>
</dbReference>
<dbReference type="InterPro" id="IPR016181">
    <property type="entry name" value="Acyl_CoA_acyltransferase"/>
</dbReference>
<proteinExistence type="predicted"/>
<name>A0A448XFE9_9PLAT</name>
<reference evidence="1" key="1">
    <citation type="submission" date="2018-11" db="EMBL/GenBank/DDBJ databases">
        <authorList>
            <consortium name="Pathogen Informatics"/>
        </authorList>
    </citation>
    <scope>NUCLEOTIDE SEQUENCE</scope>
</reference>
<comment type="caution">
    <text evidence="1">The sequence shown here is derived from an EMBL/GenBank/DDBJ whole genome shotgun (WGS) entry which is preliminary data.</text>
</comment>
<dbReference type="AlphaFoldDB" id="A0A448XFE9"/>
<gene>
    <name evidence="1" type="ORF">PXEA_LOCUS28811</name>
</gene>
<dbReference type="GO" id="GO:0010484">
    <property type="term" value="F:histone H3 acetyltransferase activity"/>
    <property type="evidence" value="ECO:0007669"/>
    <property type="project" value="TreeGrafter"/>
</dbReference>
<evidence type="ECO:0000313" key="1">
    <source>
        <dbReference type="EMBL" id="VEL35371.1"/>
    </source>
</evidence>
<protein>
    <recommendedName>
        <fullName evidence="3">N-acetyltransferase domain-containing protein</fullName>
    </recommendedName>
</protein>
<dbReference type="InterPro" id="IPR037800">
    <property type="entry name" value="GCN5"/>
</dbReference>
<dbReference type="EMBL" id="CAAALY010249673">
    <property type="protein sequence ID" value="VEL35371.1"/>
    <property type="molecule type" value="Genomic_DNA"/>
</dbReference>
<dbReference type="GO" id="GO:0140672">
    <property type="term" value="C:ATAC complex"/>
    <property type="evidence" value="ECO:0007669"/>
    <property type="project" value="TreeGrafter"/>
</dbReference>
<evidence type="ECO:0008006" key="3">
    <source>
        <dbReference type="Google" id="ProtNLM"/>
    </source>
</evidence>